<gene>
    <name evidence="1" type="ORF">HYDPIDRAFT_167507</name>
</gene>
<sequence length="307" mass="32154">MLMLIPPDPTALGPKPVVRVTEWMMISGWPMKEKGYSKGSWGPPIKRWSHWVEPLVPQPAVTAQPTHLIFSRYNDIGQPNAVGILIPQLASIASPPDNIGILRYLLTRCTRNTAPSADPMPSGYCIVGPDYPPTQCPRDTASSASPGGWDALRSRTSCLSASTTQRRPATSASRADILASLVGPEGEAGLGTVGGVRADALGTREGTSTALGGCCTTIELDVMAGSGSGPSRNLRGTDWDQAWVFFAGAGLSSGSGASVAPGSGRARSWCLRPPSPLWGRLGLRMGPLPPFHELALLLALVAGHACP</sequence>
<dbReference type="HOGENOM" id="CLU_906314_0_0_1"/>
<organism evidence="1 2">
    <name type="scientific">Hydnomerulius pinastri MD-312</name>
    <dbReference type="NCBI Taxonomy" id="994086"/>
    <lineage>
        <taxon>Eukaryota</taxon>
        <taxon>Fungi</taxon>
        <taxon>Dikarya</taxon>
        <taxon>Basidiomycota</taxon>
        <taxon>Agaricomycotina</taxon>
        <taxon>Agaricomycetes</taxon>
        <taxon>Agaricomycetidae</taxon>
        <taxon>Boletales</taxon>
        <taxon>Boletales incertae sedis</taxon>
        <taxon>Leucogyrophana</taxon>
    </lineage>
</organism>
<protein>
    <submittedName>
        <fullName evidence="1">Uncharacterized protein</fullName>
    </submittedName>
</protein>
<evidence type="ECO:0000313" key="2">
    <source>
        <dbReference type="Proteomes" id="UP000053820"/>
    </source>
</evidence>
<dbReference type="Proteomes" id="UP000053820">
    <property type="component" value="Unassembled WGS sequence"/>
</dbReference>
<name>A0A0C9VHY4_9AGAM</name>
<reference evidence="1 2" key="1">
    <citation type="submission" date="2014-04" db="EMBL/GenBank/DDBJ databases">
        <title>Evolutionary Origins and Diversification of the Mycorrhizal Mutualists.</title>
        <authorList>
            <consortium name="DOE Joint Genome Institute"/>
            <consortium name="Mycorrhizal Genomics Consortium"/>
            <person name="Kohler A."/>
            <person name="Kuo A."/>
            <person name="Nagy L.G."/>
            <person name="Floudas D."/>
            <person name="Copeland A."/>
            <person name="Barry K.W."/>
            <person name="Cichocki N."/>
            <person name="Veneault-Fourrey C."/>
            <person name="LaButti K."/>
            <person name="Lindquist E.A."/>
            <person name="Lipzen A."/>
            <person name="Lundell T."/>
            <person name="Morin E."/>
            <person name="Murat C."/>
            <person name="Riley R."/>
            <person name="Ohm R."/>
            <person name="Sun H."/>
            <person name="Tunlid A."/>
            <person name="Henrissat B."/>
            <person name="Grigoriev I.V."/>
            <person name="Hibbett D.S."/>
            <person name="Martin F."/>
        </authorList>
    </citation>
    <scope>NUCLEOTIDE SEQUENCE [LARGE SCALE GENOMIC DNA]</scope>
    <source>
        <strain evidence="1 2">MD-312</strain>
    </source>
</reference>
<accession>A0A0C9VHY4</accession>
<evidence type="ECO:0000313" key="1">
    <source>
        <dbReference type="EMBL" id="KIJ65274.1"/>
    </source>
</evidence>
<keyword evidence="2" id="KW-1185">Reference proteome</keyword>
<proteinExistence type="predicted"/>
<dbReference type="AlphaFoldDB" id="A0A0C9VHY4"/>
<dbReference type="EMBL" id="KN839844">
    <property type="protein sequence ID" value="KIJ65274.1"/>
    <property type="molecule type" value="Genomic_DNA"/>
</dbReference>